<gene>
    <name evidence="3" type="ORF">HF999_05385</name>
</gene>
<dbReference type="PANTHER" id="PTHR41287:SF1">
    <property type="entry name" value="PROTEIN YMFN"/>
    <property type="match status" value="1"/>
</dbReference>
<accession>A0A846WY13</accession>
<dbReference type="Proteomes" id="UP000582646">
    <property type="component" value="Unassembled WGS sequence"/>
</dbReference>
<feature type="domain" description="Terminase large subunit-like endonuclease" evidence="2">
    <location>
        <begin position="363"/>
        <end position="473"/>
    </location>
</feature>
<dbReference type="PANTHER" id="PTHR41287">
    <property type="match status" value="1"/>
</dbReference>
<dbReference type="GO" id="GO:0004519">
    <property type="term" value="F:endonuclease activity"/>
    <property type="evidence" value="ECO:0007669"/>
    <property type="project" value="InterPro"/>
</dbReference>
<dbReference type="Gene3D" id="3.40.50.300">
    <property type="entry name" value="P-loop containing nucleotide triphosphate hydrolases"/>
    <property type="match status" value="1"/>
</dbReference>
<dbReference type="InterPro" id="IPR005021">
    <property type="entry name" value="Terminase_largesu-like"/>
</dbReference>
<evidence type="ECO:0000313" key="4">
    <source>
        <dbReference type="Proteomes" id="UP000582646"/>
    </source>
</evidence>
<dbReference type="Pfam" id="PF20441">
    <property type="entry name" value="TerL_nuclease"/>
    <property type="match status" value="1"/>
</dbReference>
<dbReference type="InterPro" id="IPR046462">
    <property type="entry name" value="TerL_nuclease"/>
</dbReference>
<dbReference type="AlphaFoldDB" id="A0A846WY13"/>
<organism evidence="3 4">
    <name type="scientific">Tsukamurella spumae</name>
    <dbReference type="NCBI Taxonomy" id="44753"/>
    <lineage>
        <taxon>Bacteria</taxon>
        <taxon>Bacillati</taxon>
        <taxon>Actinomycetota</taxon>
        <taxon>Actinomycetes</taxon>
        <taxon>Mycobacteriales</taxon>
        <taxon>Tsukamurellaceae</taxon>
        <taxon>Tsukamurella</taxon>
    </lineage>
</organism>
<dbReference type="Pfam" id="PF03354">
    <property type="entry name" value="TerL_ATPase"/>
    <property type="match status" value="1"/>
</dbReference>
<proteinExistence type="predicted"/>
<dbReference type="Gene3D" id="3.30.420.240">
    <property type="match status" value="1"/>
</dbReference>
<reference evidence="3 4" key="1">
    <citation type="submission" date="2020-04" db="EMBL/GenBank/DDBJ databases">
        <title>MicrobeNet Type strains.</title>
        <authorList>
            <person name="Nicholson A.C."/>
        </authorList>
    </citation>
    <scope>NUCLEOTIDE SEQUENCE [LARGE SCALE GENOMIC DNA]</scope>
    <source>
        <strain evidence="3 4">DSM 44113</strain>
    </source>
</reference>
<comment type="caution">
    <text evidence="3">The sequence shown here is derived from an EMBL/GenBank/DDBJ whole genome shotgun (WGS) entry which is preliminary data.</text>
</comment>
<evidence type="ECO:0000313" key="3">
    <source>
        <dbReference type="EMBL" id="NKY17804.1"/>
    </source>
</evidence>
<evidence type="ECO:0000259" key="1">
    <source>
        <dbReference type="Pfam" id="PF03354"/>
    </source>
</evidence>
<dbReference type="EMBL" id="JAAXOQ010000005">
    <property type="protein sequence ID" value="NKY17804.1"/>
    <property type="molecule type" value="Genomic_DNA"/>
</dbReference>
<feature type="domain" description="Terminase large subunit-like ATPase" evidence="1">
    <location>
        <begin position="64"/>
        <end position="207"/>
    </location>
</feature>
<evidence type="ECO:0000259" key="2">
    <source>
        <dbReference type="Pfam" id="PF20441"/>
    </source>
</evidence>
<dbReference type="InterPro" id="IPR046461">
    <property type="entry name" value="TerL_ATPase"/>
</dbReference>
<sequence length="485" mass="53524">MKAGVKKAIEVEPFDFSDWPADFAERVIRFIETYCTIPTGVGAGELVVLAEFQREIIRGTFAPGIRQALVSMPRANAKTTLAAMIALAVLHLVEDSPEVLVVASDARQATITLRMARRMTELNEDLLARTHVYKDSLRTPQNDGLLQPLPADPAALHGWNPRLLICDELHVVTEDTWEAASSVAGKRPVSTTLAISTPSTSQESVMWRLVQHGRTGDDPAFYLREFSAPEGCELDDVAAWREANPAMTCDPPFLAEDGMRAAMRTLREGPFRQLRLGQWVGQVDRWLPWGVWEPLAAPRKLKRTDKVVLAFDGSASGDNTALVGCTVGPDPYVFLVALWDNPGDPRWRVPREDVAAKVAECFESMNVVELAADPWGWRSELEAWAKKFGAKRVVEYNTAHATRMAPATDRFYGAVVDGRLAHDGNDRLAEHLGNAVAKRTPMGDLVAKDKKNSKHKIDAAVAAIIALDRAAFHSNKKSTRARSFK</sequence>
<name>A0A846WY13_9ACTN</name>
<keyword evidence="4" id="KW-1185">Reference proteome</keyword>
<protein>
    <submittedName>
        <fullName evidence="3">Terminase large subunit</fullName>
    </submittedName>
</protein>
<dbReference type="InterPro" id="IPR027417">
    <property type="entry name" value="P-loop_NTPase"/>
</dbReference>